<dbReference type="PANTHER" id="PTHR23513:SF9">
    <property type="entry name" value="ENTEROBACTIN EXPORTER ENTS"/>
    <property type="match status" value="1"/>
</dbReference>
<evidence type="ECO:0000256" key="3">
    <source>
        <dbReference type="ARBA" id="ARBA00022475"/>
    </source>
</evidence>
<keyword evidence="10" id="KW-1185">Reference proteome</keyword>
<dbReference type="CDD" id="cd06173">
    <property type="entry name" value="MFS_MefA_like"/>
    <property type="match status" value="1"/>
</dbReference>
<evidence type="ECO:0000256" key="2">
    <source>
        <dbReference type="ARBA" id="ARBA00022448"/>
    </source>
</evidence>
<keyword evidence="4 7" id="KW-0812">Transmembrane</keyword>
<feature type="transmembrane region" description="Helical" evidence="7">
    <location>
        <begin position="230"/>
        <end position="252"/>
    </location>
</feature>
<feature type="transmembrane region" description="Helical" evidence="7">
    <location>
        <begin position="385"/>
        <end position="405"/>
    </location>
</feature>
<feature type="transmembrane region" description="Helical" evidence="7">
    <location>
        <begin position="356"/>
        <end position="379"/>
    </location>
</feature>
<comment type="subcellular location">
    <subcellularLocation>
        <location evidence="1">Cell inner membrane</location>
        <topology evidence="1">Multi-pass membrane protein</topology>
    </subcellularLocation>
</comment>
<organism evidence="9 10">
    <name type="scientific">Brachybacterium sacelli</name>
    <dbReference type="NCBI Taxonomy" id="173364"/>
    <lineage>
        <taxon>Bacteria</taxon>
        <taxon>Bacillati</taxon>
        <taxon>Actinomycetota</taxon>
        <taxon>Actinomycetes</taxon>
        <taxon>Micrococcales</taxon>
        <taxon>Dermabacteraceae</taxon>
        <taxon>Brachybacterium</taxon>
    </lineage>
</organism>
<feature type="transmembrane region" description="Helical" evidence="7">
    <location>
        <begin position="264"/>
        <end position="284"/>
    </location>
</feature>
<dbReference type="InterPro" id="IPR036259">
    <property type="entry name" value="MFS_trans_sf"/>
</dbReference>
<dbReference type="Gene3D" id="1.20.1250.20">
    <property type="entry name" value="MFS general substrate transporter like domains"/>
    <property type="match status" value="2"/>
</dbReference>
<keyword evidence="2" id="KW-0813">Transport</keyword>
<dbReference type="Proteomes" id="UP001519290">
    <property type="component" value="Unassembled WGS sequence"/>
</dbReference>
<dbReference type="RefSeq" id="WP_209899079.1">
    <property type="nucleotide sequence ID" value="NZ_BAAAJW010000029.1"/>
</dbReference>
<dbReference type="PANTHER" id="PTHR23513">
    <property type="entry name" value="INTEGRAL MEMBRANE EFFLUX PROTEIN-RELATED"/>
    <property type="match status" value="1"/>
</dbReference>
<feature type="transmembrane region" description="Helical" evidence="7">
    <location>
        <begin position="176"/>
        <end position="195"/>
    </location>
</feature>
<dbReference type="InterPro" id="IPR010290">
    <property type="entry name" value="TM_effector"/>
</dbReference>
<feature type="domain" description="Major facilitator superfamily (MFS) profile" evidence="8">
    <location>
        <begin position="22"/>
        <end position="409"/>
    </location>
</feature>
<evidence type="ECO:0000256" key="7">
    <source>
        <dbReference type="SAM" id="Phobius"/>
    </source>
</evidence>
<gene>
    <name evidence="9" type="ORF">JOF43_000675</name>
</gene>
<dbReference type="InterPro" id="IPR020846">
    <property type="entry name" value="MFS_dom"/>
</dbReference>
<feature type="transmembrane region" description="Helical" evidence="7">
    <location>
        <begin position="88"/>
        <end position="106"/>
    </location>
</feature>
<feature type="transmembrane region" description="Helical" evidence="7">
    <location>
        <begin position="56"/>
        <end position="76"/>
    </location>
</feature>
<name>A0ABS4WX27_9MICO</name>
<feature type="transmembrane region" description="Helical" evidence="7">
    <location>
        <begin position="291"/>
        <end position="312"/>
    </location>
</feature>
<protein>
    <submittedName>
        <fullName evidence="9">MFS family arabinose efflux permease</fullName>
    </submittedName>
</protein>
<keyword evidence="5 7" id="KW-1133">Transmembrane helix</keyword>
<evidence type="ECO:0000259" key="8">
    <source>
        <dbReference type="PROSITE" id="PS50850"/>
    </source>
</evidence>
<dbReference type="Pfam" id="PF05977">
    <property type="entry name" value="MFS_3"/>
    <property type="match status" value="1"/>
</dbReference>
<evidence type="ECO:0000313" key="10">
    <source>
        <dbReference type="Proteomes" id="UP001519290"/>
    </source>
</evidence>
<reference evidence="9 10" key="1">
    <citation type="submission" date="2021-03" db="EMBL/GenBank/DDBJ databases">
        <title>Sequencing the genomes of 1000 actinobacteria strains.</title>
        <authorList>
            <person name="Klenk H.-P."/>
        </authorList>
    </citation>
    <scope>NUCLEOTIDE SEQUENCE [LARGE SCALE GENOMIC DNA]</scope>
    <source>
        <strain evidence="9 10">DSM 14566</strain>
    </source>
</reference>
<dbReference type="EMBL" id="JAGIOD010000001">
    <property type="protein sequence ID" value="MBP2380718.1"/>
    <property type="molecule type" value="Genomic_DNA"/>
</dbReference>
<evidence type="ECO:0000313" key="9">
    <source>
        <dbReference type="EMBL" id="MBP2380718.1"/>
    </source>
</evidence>
<evidence type="ECO:0000256" key="4">
    <source>
        <dbReference type="ARBA" id="ARBA00022692"/>
    </source>
</evidence>
<evidence type="ECO:0000256" key="6">
    <source>
        <dbReference type="ARBA" id="ARBA00023136"/>
    </source>
</evidence>
<feature type="transmembrane region" description="Helical" evidence="7">
    <location>
        <begin position="21"/>
        <end position="44"/>
    </location>
</feature>
<sequence>MPRPPRQSPHEYRPRSLLWDGRIALVWGAGLVAWLGNHALFVVLPFVVFDSTGSPAATALTVLSAALPPVLLGQVAGVVSDRWDRRRILLGANLALMILTLGYLAVEAWPWIAALSFVRNCFGQLVGPSEHALLPELAPTDRLGEIASLNTLNNSLARLVGPAVGGTMLAMAGFPAAIWTVAVCHGLSALLVAAVDHRRPSTESCAARPGMIAQWRDGAALVSRHPALRALVPVVALMALGEGFVSALLAPFARELLNAGPDALGWILSAQAVGGVLGSLWATWVADRRDAFPLLVSAAFTAGVLLLAVFTYPHVHPVLWPAVVLTALAGAPFAVVAAMQGTLLQTQSPSVLRGRVFSVFWGIASVVQIAAIGLAGVLAERVGSGVIVADAIAYLAAGVVGIMAVRRLRDDPRRRDLNDMS</sequence>
<proteinExistence type="predicted"/>
<comment type="caution">
    <text evidence="9">The sequence shown here is derived from an EMBL/GenBank/DDBJ whole genome shotgun (WGS) entry which is preliminary data.</text>
</comment>
<evidence type="ECO:0000256" key="1">
    <source>
        <dbReference type="ARBA" id="ARBA00004429"/>
    </source>
</evidence>
<evidence type="ECO:0000256" key="5">
    <source>
        <dbReference type="ARBA" id="ARBA00022989"/>
    </source>
</evidence>
<dbReference type="SUPFAM" id="SSF103473">
    <property type="entry name" value="MFS general substrate transporter"/>
    <property type="match status" value="1"/>
</dbReference>
<feature type="transmembrane region" description="Helical" evidence="7">
    <location>
        <begin position="318"/>
        <end position="344"/>
    </location>
</feature>
<dbReference type="PROSITE" id="PS50850">
    <property type="entry name" value="MFS"/>
    <property type="match status" value="1"/>
</dbReference>
<accession>A0ABS4WX27</accession>
<keyword evidence="6 7" id="KW-0472">Membrane</keyword>
<keyword evidence="3" id="KW-1003">Cell membrane</keyword>